<evidence type="ECO:0000313" key="3">
    <source>
        <dbReference type="EMBL" id="SES27680.1"/>
    </source>
</evidence>
<sequence>MDEAADPVPGQTDPATAQTERVVGQASLLDLDEATREALTSAVAAVADEAVETIMVEVPSYTGAFSGKMGQTIRRAVQLALANFLSMAARGEDPAVPIAKSTAAAYDLGRGEARSGRSVDALLAAYRIGARVSWRHFSEVAVACDVPAATVGRFAELVFAYIDELSAASVAGHGDETATTGRVRERYLERLATLLIQGEDQPALEAAAEQAAWQPPESLTAVLLPQRHVAAVLSHLGPHTLHVSAELPDVDDDDLSVLLVPAGAGPDRVRLTRLLDQRQAVLGPARPWAEARLSYERAVRARLLHHTAQVLDTESHLAELVLTADPRALADLRAAALRPLAGLKPGPRERLEETLRSWLLHHGRRDQVAADLHVHPQTVRYRMGQVREAFGDTLDDPAAVLDLTIALALEPTPRPTPESG</sequence>
<dbReference type="InterPro" id="IPR058663">
    <property type="entry name" value="PucR-like_N"/>
</dbReference>
<evidence type="ECO:0000313" key="4">
    <source>
        <dbReference type="Proteomes" id="UP000199019"/>
    </source>
</evidence>
<dbReference type="InterPro" id="IPR025736">
    <property type="entry name" value="PucR_C-HTH_dom"/>
</dbReference>
<dbReference type="PANTHER" id="PTHR33744">
    <property type="entry name" value="CARBOHYDRATE DIACID REGULATOR"/>
    <property type="match status" value="1"/>
</dbReference>
<accession>A0A1H9W160</accession>
<keyword evidence="4" id="KW-1185">Reference proteome</keyword>
<dbReference type="EMBL" id="FOHB01000004">
    <property type="protein sequence ID" value="SES27680.1"/>
    <property type="molecule type" value="Genomic_DNA"/>
</dbReference>
<dbReference type="AlphaFoldDB" id="A0A1H9W160"/>
<name>A0A1H9W160_9MICO</name>
<dbReference type="Pfam" id="PF25906">
    <property type="entry name" value="PucR-like_N"/>
    <property type="match status" value="1"/>
</dbReference>
<dbReference type="Gene3D" id="1.10.10.2840">
    <property type="entry name" value="PucR C-terminal helix-turn-helix domain"/>
    <property type="match status" value="1"/>
</dbReference>
<evidence type="ECO:0000259" key="1">
    <source>
        <dbReference type="Pfam" id="PF13556"/>
    </source>
</evidence>
<feature type="domain" description="PucR C-terminal helix-turn-helix" evidence="1">
    <location>
        <begin position="352"/>
        <end position="408"/>
    </location>
</feature>
<dbReference type="STRING" id="587636.SAMN05216199_2714"/>
<feature type="domain" description="PucR-like N-terminal" evidence="2">
    <location>
        <begin position="37"/>
        <end position="196"/>
    </location>
</feature>
<evidence type="ECO:0000259" key="2">
    <source>
        <dbReference type="Pfam" id="PF25906"/>
    </source>
</evidence>
<protein>
    <submittedName>
        <fullName evidence="3">PucR C-terminal helix-turn-helix domain-containing protein</fullName>
    </submittedName>
</protein>
<organism evidence="3 4">
    <name type="scientific">Pedococcus cremeus</name>
    <dbReference type="NCBI Taxonomy" id="587636"/>
    <lineage>
        <taxon>Bacteria</taxon>
        <taxon>Bacillati</taxon>
        <taxon>Actinomycetota</taxon>
        <taxon>Actinomycetes</taxon>
        <taxon>Micrococcales</taxon>
        <taxon>Intrasporangiaceae</taxon>
        <taxon>Pedococcus</taxon>
    </lineage>
</organism>
<dbReference type="RefSeq" id="WP_091758935.1">
    <property type="nucleotide sequence ID" value="NZ_FOHB01000004.1"/>
</dbReference>
<proteinExistence type="predicted"/>
<dbReference type="InterPro" id="IPR051448">
    <property type="entry name" value="CdaR-like_regulators"/>
</dbReference>
<dbReference type="PANTHER" id="PTHR33744:SF1">
    <property type="entry name" value="DNA-BINDING TRANSCRIPTIONAL ACTIVATOR ADER"/>
    <property type="match status" value="1"/>
</dbReference>
<dbReference type="Pfam" id="PF13556">
    <property type="entry name" value="HTH_30"/>
    <property type="match status" value="1"/>
</dbReference>
<dbReference type="Proteomes" id="UP000199019">
    <property type="component" value="Unassembled WGS sequence"/>
</dbReference>
<gene>
    <name evidence="3" type="ORF">SAMN05216199_2714</name>
</gene>
<dbReference type="InterPro" id="IPR042070">
    <property type="entry name" value="PucR_C-HTH_sf"/>
</dbReference>
<reference evidence="4" key="1">
    <citation type="submission" date="2016-10" db="EMBL/GenBank/DDBJ databases">
        <authorList>
            <person name="Varghese N."/>
            <person name="Submissions S."/>
        </authorList>
    </citation>
    <scope>NUCLEOTIDE SEQUENCE [LARGE SCALE GENOMIC DNA]</scope>
    <source>
        <strain evidence="4">CGMCC 1.6963</strain>
    </source>
</reference>
<dbReference type="OrthoDB" id="5243741at2"/>